<feature type="domain" description="C2H2-type" evidence="14">
    <location>
        <begin position="554"/>
        <end position="578"/>
    </location>
</feature>
<evidence type="ECO:0000256" key="7">
    <source>
        <dbReference type="ARBA" id="ARBA00023015"/>
    </source>
</evidence>
<reference evidence="15" key="3">
    <citation type="submission" date="2025-09" db="UniProtKB">
        <authorList>
            <consortium name="Ensembl"/>
        </authorList>
    </citation>
    <scope>IDENTIFICATION</scope>
</reference>
<evidence type="ECO:0000256" key="11">
    <source>
        <dbReference type="PROSITE-ProRule" id="PRU00042"/>
    </source>
</evidence>
<dbReference type="Gene3D" id="3.30.160.60">
    <property type="entry name" value="Classic Zinc Finger"/>
    <property type="match status" value="10"/>
</dbReference>
<keyword evidence="6" id="KW-0862">Zinc</keyword>
<dbReference type="SMART" id="SM00355">
    <property type="entry name" value="ZnF_C2H2"/>
    <property type="match status" value="10"/>
</dbReference>
<evidence type="ECO:0000256" key="4">
    <source>
        <dbReference type="ARBA" id="ARBA00022737"/>
    </source>
</evidence>
<feature type="domain" description="C2H2-type" evidence="14">
    <location>
        <begin position="609"/>
        <end position="637"/>
    </location>
</feature>
<organism evidence="15 16">
    <name type="scientific">Anabas testudineus</name>
    <name type="common">Climbing perch</name>
    <name type="synonym">Anthias testudineus</name>
    <dbReference type="NCBI Taxonomy" id="64144"/>
    <lineage>
        <taxon>Eukaryota</taxon>
        <taxon>Metazoa</taxon>
        <taxon>Chordata</taxon>
        <taxon>Craniata</taxon>
        <taxon>Vertebrata</taxon>
        <taxon>Euteleostomi</taxon>
        <taxon>Actinopterygii</taxon>
        <taxon>Neopterygii</taxon>
        <taxon>Teleostei</taxon>
        <taxon>Neoteleostei</taxon>
        <taxon>Acanthomorphata</taxon>
        <taxon>Anabantaria</taxon>
        <taxon>Anabantiformes</taxon>
        <taxon>Anabantoidei</taxon>
        <taxon>Anabantidae</taxon>
        <taxon>Anabas</taxon>
    </lineage>
</organism>
<feature type="region of interest" description="Disordered" evidence="12">
    <location>
        <begin position="655"/>
        <end position="744"/>
    </location>
</feature>
<feature type="domain" description="C2H2-type" evidence="14">
    <location>
        <begin position="408"/>
        <end position="435"/>
    </location>
</feature>
<dbReference type="PANTHER" id="PTHR24399:SF54">
    <property type="entry name" value="GASTRULA ZINC FINGER PROTEIN XLCGF26.1-LIKE-RELATED"/>
    <property type="match status" value="1"/>
</dbReference>
<dbReference type="Ensembl" id="ENSATET00000033717.3">
    <property type="protein sequence ID" value="ENSATEP00000033233.1"/>
    <property type="gene ID" value="ENSATEG00000022912.3"/>
</dbReference>
<keyword evidence="3" id="KW-0479">Metal-binding</keyword>
<feature type="domain" description="C2H2-type" evidence="14">
    <location>
        <begin position="526"/>
        <end position="553"/>
    </location>
</feature>
<evidence type="ECO:0000256" key="13">
    <source>
        <dbReference type="SAM" id="SignalP"/>
    </source>
</evidence>
<evidence type="ECO:0000256" key="8">
    <source>
        <dbReference type="ARBA" id="ARBA00023125"/>
    </source>
</evidence>
<dbReference type="OMA" id="QCIVVQG"/>
<keyword evidence="16" id="KW-1185">Reference proteome</keyword>
<reference evidence="15" key="1">
    <citation type="submission" date="2021-04" db="EMBL/GenBank/DDBJ databases">
        <authorList>
            <consortium name="Wellcome Sanger Institute Data Sharing"/>
        </authorList>
    </citation>
    <scope>NUCLEOTIDE SEQUENCE [LARGE SCALE GENOMIC DNA]</scope>
</reference>
<reference evidence="15" key="2">
    <citation type="submission" date="2025-08" db="UniProtKB">
        <authorList>
            <consortium name="Ensembl"/>
        </authorList>
    </citation>
    <scope>IDENTIFICATION</scope>
</reference>
<feature type="compositionally biased region" description="Basic residues" evidence="12">
    <location>
        <begin position="696"/>
        <end position="706"/>
    </location>
</feature>
<evidence type="ECO:0000256" key="10">
    <source>
        <dbReference type="ARBA" id="ARBA00023242"/>
    </source>
</evidence>
<dbReference type="SUPFAM" id="SSF57667">
    <property type="entry name" value="beta-beta-alpha zinc fingers"/>
    <property type="match status" value="6"/>
</dbReference>
<evidence type="ECO:0000259" key="14">
    <source>
        <dbReference type="PROSITE" id="PS50157"/>
    </source>
</evidence>
<feature type="compositionally biased region" description="Basic and acidic residues" evidence="12">
    <location>
        <begin position="728"/>
        <end position="744"/>
    </location>
</feature>
<feature type="region of interest" description="Disordered" evidence="12">
    <location>
        <begin position="206"/>
        <end position="348"/>
    </location>
</feature>
<feature type="domain" description="C2H2-type" evidence="14">
    <location>
        <begin position="380"/>
        <end position="407"/>
    </location>
</feature>
<evidence type="ECO:0000256" key="2">
    <source>
        <dbReference type="ARBA" id="ARBA00006991"/>
    </source>
</evidence>
<dbReference type="FunFam" id="3.30.160.60:FF:000100">
    <property type="entry name" value="Zinc finger 45-like"/>
    <property type="match status" value="1"/>
</dbReference>
<feature type="compositionally biased region" description="Basic residues" evidence="12">
    <location>
        <begin position="307"/>
        <end position="323"/>
    </location>
</feature>
<feature type="signal peptide" evidence="13">
    <location>
        <begin position="1"/>
        <end position="25"/>
    </location>
</feature>
<dbReference type="GO" id="GO:0001817">
    <property type="term" value="P:regulation of cytokine production"/>
    <property type="evidence" value="ECO:0007669"/>
    <property type="project" value="TreeGrafter"/>
</dbReference>
<dbReference type="InterPro" id="IPR013087">
    <property type="entry name" value="Znf_C2H2_type"/>
</dbReference>
<feature type="domain" description="C2H2-type" evidence="14">
    <location>
        <begin position="498"/>
        <end position="525"/>
    </location>
</feature>
<dbReference type="FunFam" id="3.30.160.60:FF:001136">
    <property type="entry name" value="Zinc finger protein 408"/>
    <property type="match status" value="1"/>
</dbReference>
<feature type="compositionally biased region" description="Polar residues" evidence="12">
    <location>
        <begin position="332"/>
        <end position="343"/>
    </location>
</feature>
<dbReference type="PROSITE" id="PS00028">
    <property type="entry name" value="ZINC_FINGER_C2H2_1"/>
    <property type="match status" value="9"/>
</dbReference>
<keyword evidence="4" id="KW-0677">Repeat</keyword>
<name>A0A3Q1JQK2_ANATE</name>
<feature type="domain" description="C2H2-type" evidence="14">
    <location>
        <begin position="464"/>
        <end position="491"/>
    </location>
</feature>
<dbReference type="OrthoDB" id="8117402at2759"/>
<dbReference type="PROSITE" id="PS50157">
    <property type="entry name" value="ZINC_FINGER_C2H2_2"/>
    <property type="match status" value="9"/>
</dbReference>
<dbReference type="GO" id="GO:0005654">
    <property type="term" value="C:nucleoplasm"/>
    <property type="evidence" value="ECO:0007669"/>
    <property type="project" value="TreeGrafter"/>
</dbReference>
<dbReference type="FunCoup" id="A0A3Q1JQK2">
    <property type="interactions" value="373"/>
</dbReference>
<evidence type="ECO:0000256" key="3">
    <source>
        <dbReference type="ARBA" id="ARBA00022723"/>
    </source>
</evidence>
<keyword evidence="10" id="KW-0539">Nucleus</keyword>
<feature type="compositionally biased region" description="Basic and acidic residues" evidence="12">
    <location>
        <begin position="171"/>
        <end position="191"/>
    </location>
</feature>
<accession>A0A3Q1JQK2</accession>
<gene>
    <name evidence="15" type="primary">STOX1</name>
</gene>
<evidence type="ECO:0000313" key="16">
    <source>
        <dbReference type="Proteomes" id="UP000265040"/>
    </source>
</evidence>
<dbReference type="FunFam" id="3.30.160.60:FF:002343">
    <property type="entry name" value="Zinc finger protein 33A"/>
    <property type="match status" value="2"/>
</dbReference>
<dbReference type="GeneTree" id="ENSGT00930000151062"/>
<dbReference type="STRING" id="64144.ENSATEP00000033233"/>
<dbReference type="AlphaFoldDB" id="A0A3Q1JQK2"/>
<dbReference type="PANTHER" id="PTHR24399">
    <property type="entry name" value="ZINC FINGER AND BTB DOMAIN-CONTAINING"/>
    <property type="match status" value="1"/>
</dbReference>
<dbReference type="FunFam" id="3.30.160.60:FF:000185">
    <property type="entry name" value="zinc finger protein 319"/>
    <property type="match status" value="1"/>
</dbReference>
<keyword evidence="8" id="KW-0238">DNA-binding</keyword>
<evidence type="ECO:0000256" key="5">
    <source>
        <dbReference type="ARBA" id="ARBA00022771"/>
    </source>
</evidence>
<dbReference type="FunFam" id="3.30.160.60:FF:000446">
    <property type="entry name" value="Zinc finger protein"/>
    <property type="match status" value="1"/>
</dbReference>
<dbReference type="GO" id="GO:0008270">
    <property type="term" value="F:zinc ion binding"/>
    <property type="evidence" value="ECO:0007669"/>
    <property type="project" value="UniProtKB-KW"/>
</dbReference>
<comment type="similarity">
    <text evidence="2">Belongs to the krueppel C2H2-type zinc-finger protein family.</text>
</comment>
<feature type="compositionally biased region" description="Basic and acidic residues" evidence="12">
    <location>
        <begin position="669"/>
        <end position="687"/>
    </location>
</feature>
<dbReference type="GO" id="GO:0000978">
    <property type="term" value="F:RNA polymerase II cis-regulatory region sequence-specific DNA binding"/>
    <property type="evidence" value="ECO:0007669"/>
    <property type="project" value="TreeGrafter"/>
</dbReference>
<evidence type="ECO:0000256" key="12">
    <source>
        <dbReference type="SAM" id="MobiDB-lite"/>
    </source>
</evidence>
<dbReference type="Proteomes" id="UP000265040">
    <property type="component" value="Chromosome 3"/>
</dbReference>
<keyword evidence="7" id="KW-0805">Transcription regulation</keyword>
<feature type="chain" id="PRO_5018721594" description="C2H2-type domain-containing protein" evidence="13">
    <location>
        <begin position="26"/>
        <end position="840"/>
    </location>
</feature>
<feature type="domain" description="C2H2-type" evidence="14">
    <location>
        <begin position="436"/>
        <end position="463"/>
    </location>
</feature>
<feature type="domain" description="C2H2-type" evidence="14">
    <location>
        <begin position="581"/>
        <end position="608"/>
    </location>
</feature>
<evidence type="ECO:0000256" key="6">
    <source>
        <dbReference type="ARBA" id="ARBA00022833"/>
    </source>
</evidence>
<proteinExistence type="inferred from homology"/>
<sequence length="840" mass="93363">MASLAPPIPSALASFLSSLLPCGFAVGPSRLCEGRLGLWWVGHLLEAGALVGSEGDAEWAWKYHNVSTTQYQENEPTLISRAVQSDSTEAEKALVEKAANKEDLLQKAAWLNFACQARSRAQQNVAAQCMCREVCVGECVDVRLRVCQDVQPGTELLMYEENVERSQITGKPDKEENTSAQHSDKKLERKTDPEFIITNISIIQKKAEEADDREEEEEPHGNPPTILRRTRKVKKTLSEQNPDSNRQQDDSTDNQTVISDVTAAGGLTESSDTFPAAVDRNSQSTDKLTDSPSSRSPSVRCSSRLAAKPRRVHCVTSRLKRPSARTDLPRQTMGQRQPSTESSKPVPEKKILHPDAEPVTAAYAAGTALTWCPEIRERRYRCSSCGKKFFQLSHLKKHQFSHTDVKPFTCEECGKNYTSVESFRAHQMSHRGERPFSCPHCEKSYGLKRDLREHMVLHTGEKPYPCEHCGKAFARRPSLRIHRLLHCSRTISTQPAKVQCTVCSKLLANSGSLRNHMKLHTGEKPHICQHCGKCFSQKGNLECHLRIHNGEKPYPCTECNQSFSQKPELRRHMFSHTGGGFLCSYCGKSLRDPHSLKSHERLHTGERPHHCPICGKGYTLATKLRRHIKSAHLMEKPYICHCGASYTVRQSLLRHQSQHRTEGGTQKQVEVEGGHGEEMNASKKEAVHALGSSHPKPIRGRPKKKNLLPQVAGEKNGGGVKPRRGRGKGGENEEIRRVERNAQDDETLRGEDGVALNNVQHTVVYVTDNLSTPGSTPLLLASESSLPAGTEQELVEVVISEGTEQCIVVHGQQTVGELLILQEEGSELCSVAQTVEINTV</sequence>
<keyword evidence="5 11" id="KW-0863">Zinc-finger</keyword>
<dbReference type="GO" id="GO:0002682">
    <property type="term" value="P:regulation of immune system process"/>
    <property type="evidence" value="ECO:0007669"/>
    <property type="project" value="TreeGrafter"/>
</dbReference>
<keyword evidence="13" id="KW-0732">Signal</keyword>
<evidence type="ECO:0000256" key="1">
    <source>
        <dbReference type="ARBA" id="ARBA00004123"/>
    </source>
</evidence>
<dbReference type="Pfam" id="PF00096">
    <property type="entry name" value="zf-C2H2"/>
    <property type="match status" value="7"/>
</dbReference>
<protein>
    <recommendedName>
        <fullName evidence="14">C2H2-type domain-containing protein</fullName>
    </recommendedName>
</protein>
<dbReference type="InParanoid" id="A0A3Q1JQK2"/>
<dbReference type="FunFam" id="3.30.160.60:FF:000849">
    <property type="entry name" value="Zinc finger protein 408"/>
    <property type="match status" value="2"/>
</dbReference>
<feature type="region of interest" description="Disordered" evidence="12">
    <location>
        <begin position="164"/>
        <end position="191"/>
    </location>
</feature>
<evidence type="ECO:0000313" key="15">
    <source>
        <dbReference type="Ensembl" id="ENSATEP00000033233.1"/>
    </source>
</evidence>
<comment type="subcellular location">
    <subcellularLocation>
        <location evidence="1">Nucleus</location>
    </subcellularLocation>
</comment>
<evidence type="ECO:0000256" key="9">
    <source>
        <dbReference type="ARBA" id="ARBA00023163"/>
    </source>
</evidence>
<feature type="compositionally biased region" description="Acidic residues" evidence="12">
    <location>
        <begin position="209"/>
        <end position="218"/>
    </location>
</feature>
<feature type="compositionally biased region" description="Low complexity" evidence="12">
    <location>
        <begin position="291"/>
        <end position="304"/>
    </location>
</feature>
<dbReference type="InterPro" id="IPR036236">
    <property type="entry name" value="Znf_C2H2_sf"/>
</dbReference>
<dbReference type="GO" id="GO:0001227">
    <property type="term" value="F:DNA-binding transcription repressor activity, RNA polymerase II-specific"/>
    <property type="evidence" value="ECO:0007669"/>
    <property type="project" value="TreeGrafter"/>
</dbReference>
<keyword evidence="9" id="KW-0804">Transcription</keyword>